<evidence type="ECO:0000313" key="1">
    <source>
        <dbReference type="EMBL" id="RXW13478.1"/>
    </source>
</evidence>
<evidence type="ECO:0000313" key="2">
    <source>
        <dbReference type="Proteomes" id="UP000290288"/>
    </source>
</evidence>
<organism evidence="1 2">
    <name type="scientific">Candolleomyces aberdarensis</name>
    <dbReference type="NCBI Taxonomy" id="2316362"/>
    <lineage>
        <taxon>Eukaryota</taxon>
        <taxon>Fungi</taxon>
        <taxon>Dikarya</taxon>
        <taxon>Basidiomycota</taxon>
        <taxon>Agaricomycotina</taxon>
        <taxon>Agaricomycetes</taxon>
        <taxon>Agaricomycetidae</taxon>
        <taxon>Agaricales</taxon>
        <taxon>Agaricineae</taxon>
        <taxon>Psathyrellaceae</taxon>
        <taxon>Candolleomyces</taxon>
    </lineage>
</organism>
<keyword evidence="2" id="KW-1185">Reference proteome</keyword>
<dbReference type="AlphaFoldDB" id="A0A4V1Q212"/>
<protein>
    <submittedName>
        <fullName evidence="1">Uncharacterized protein</fullName>
    </submittedName>
</protein>
<gene>
    <name evidence="1" type="ORF">EST38_g12377</name>
</gene>
<sequence>MLSNLVFMNLYVGEDDITGDKDWKHVFKRLRNLLIRPRGIVVGGVRLTPDILKQHLRSSGLSSGHIHSTFNPEDLQDVKLAFDMLKDIWSLPREAPSDARPGFQQARNAIWVLGQFLHHLVYPYLCVDLSLSEQLEHLSAAAHLALALYHTAGKEFLPTLLYVDIMIAIKNVFFCVAKAKIDTPDGKFWIILLGTDRLEKSFGILRTMVPNDSNLDVLQLCGRLGGTVDVANILALFPEWDRAPRRLRLPALSRDSKEIPDSADHLEPRNWRGNLFVKFVVLQTVWRRGRSLAEDDVLPVASILKTLEKQGKVDILAPKGVLLFDIPLPSDDIDESLEAVASNSRSKAEDGEEQEMDSEVRVEVEDALVDYAGSQQPSPTSGLSMPSIRGFERTIQLDGKDVSKARVLSMYSKYRKVASSTDRLKRVQEVARFATDHTLQETASNLLDSRAVLLVHDPIATLVSCDGRFWLCLGEVNGLKLNGQSTPHLSHTVLREDTVTVSFQLLGLRPAKEADNSQSNSEDYSDWRTYNTPERSFDIPGRFIEVVNPEMIVASGYPSYYLFQSPVLIAVAAALFQRLAASDLKLLPKTAPTNEYPYREGTGKFGFN</sequence>
<comment type="caution">
    <text evidence="1">The sequence shown here is derived from an EMBL/GenBank/DDBJ whole genome shotgun (WGS) entry which is preliminary data.</text>
</comment>
<proteinExistence type="predicted"/>
<dbReference type="OrthoDB" id="3173036at2759"/>
<dbReference type="EMBL" id="SDEE01000903">
    <property type="protein sequence ID" value="RXW13478.1"/>
    <property type="molecule type" value="Genomic_DNA"/>
</dbReference>
<accession>A0A4V1Q212</accession>
<dbReference type="STRING" id="2316362.A0A4V1Q212"/>
<name>A0A4V1Q212_9AGAR</name>
<dbReference type="Proteomes" id="UP000290288">
    <property type="component" value="Unassembled WGS sequence"/>
</dbReference>
<reference evidence="1 2" key="1">
    <citation type="submission" date="2019-01" db="EMBL/GenBank/DDBJ databases">
        <title>Draft genome sequence of Psathyrella aberdarensis IHI B618.</title>
        <authorList>
            <person name="Buettner E."/>
            <person name="Kellner H."/>
        </authorList>
    </citation>
    <scope>NUCLEOTIDE SEQUENCE [LARGE SCALE GENOMIC DNA]</scope>
    <source>
        <strain evidence="1 2">IHI B618</strain>
    </source>
</reference>